<keyword evidence="2" id="KW-1185">Reference proteome</keyword>
<dbReference type="EMBL" id="JBHTMB010000205">
    <property type="protein sequence ID" value="MFD1236102.1"/>
    <property type="molecule type" value="Genomic_DNA"/>
</dbReference>
<evidence type="ECO:0000313" key="1">
    <source>
        <dbReference type="EMBL" id="MFD1236102.1"/>
    </source>
</evidence>
<accession>A0ABW3VM15</accession>
<proteinExistence type="predicted"/>
<sequence length="112" mass="11547">MTAADRTDALVRGLVAGDDRAIGELRALSATSEDVTVLVATALVGPGWPALLDRAAAAAADLRGRQLVAIARAHLTGDDDRARLLARDHLAEHPETLLVAHIAAGATTGRTP</sequence>
<protein>
    <submittedName>
        <fullName evidence="1">Uncharacterized protein</fullName>
    </submittedName>
</protein>
<organism evidence="1 2">
    <name type="scientific">Pseudonocardia benzenivorans</name>
    <dbReference type="NCBI Taxonomy" id="228005"/>
    <lineage>
        <taxon>Bacteria</taxon>
        <taxon>Bacillati</taxon>
        <taxon>Actinomycetota</taxon>
        <taxon>Actinomycetes</taxon>
        <taxon>Pseudonocardiales</taxon>
        <taxon>Pseudonocardiaceae</taxon>
        <taxon>Pseudonocardia</taxon>
    </lineage>
</organism>
<name>A0ABW3VM15_9PSEU</name>
<comment type="caution">
    <text evidence="1">The sequence shown here is derived from an EMBL/GenBank/DDBJ whole genome shotgun (WGS) entry which is preliminary data.</text>
</comment>
<reference evidence="2" key="1">
    <citation type="journal article" date="2019" name="Int. J. Syst. Evol. Microbiol.">
        <title>The Global Catalogue of Microorganisms (GCM) 10K type strain sequencing project: providing services to taxonomists for standard genome sequencing and annotation.</title>
        <authorList>
            <consortium name="The Broad Institute Genomics Platform"/>
            <consortium name="The Broad Institute Genome Sequencing Center for Infectious Disease"/>
            <person name="Wu L."/>
            <person name="Ma J."/>
        </authorList>
    </citation>
    <scope>NUCLEOTIDE SEQUENCE [LARGE SCALE GENOMIC DNA]</scope>
    <source>
        <strain evidence="2">CCUG 49018</strain>
    </source>
</reference>
<dbReference type="RefSeq" id="WP_346091781.1">
    <property type="nucleotide sequence ID" value="NZ_BAABKS010000039.1"/>
</dbReference>
<gene>
    <name evidence="1" type="ORF">ACFQ34_22655</name>
</gene>
<dbReference type="Proteomes" id="UP001597182">
    <property type="component" value="Unassembled WGS sequence"/>
</dbReference>
<evidence type="ECO:0000313" key="2">
    <source>
        <dbReference type="Proteomes" id="UP001597182"/>
    </source>
</evidence>